<gene>
    <name evidence="2" type="ORF">PoB_005622500</name>
</gene>
<keyword evidence="3" id="KW-1185">Reference proteome</keyword>
<protein>
    <submittedName>
        <fullName evidence="2">Uncharacterized protein</fullName>
    </submittedName>
</protein>
<proteinExistence type="predicted"/>
<name>A0AAV4CDI0_9GAST</name>
<feature type="compositionally biased region" description="Basic and acidic residues" evidence="1">
    <location>
        <begin position="79"/>
        <end position="96"/>
    </location>
</feature>
<evidence type="ECO:0000313" key="3">
    <source>
        <dbReference type="Proteomes" id="UP000735302"/>
    </source>
</evidence>
<dbReference type="Proteomes" id="UP000735302">
    <property type="component" value="Unassembled WGS sequence"/>
</dbReference>
<sequence>MGEIEQWSIKKMKRDRGYKIYTRLSPQQGDLRLSGLPSDQGACGGARTCDKRVPADFSTDLLATGPPTPLAREGNAWCDARETREQEREKVSDEGE</sequence>
<feature type="region of interest" description="Disordered" evidence="1">
    <location>
        <begin position="59"/>
        <end position="96"/>
    </location>
</feature>
<dbReference type="AlphaFoldDB" id="A0AAV4CDI0"/>
<organism evidence="2 3">
    <name type="scientific">Plakobranchus ocellatus</name>
    <dbReference type="NCBI Taxonomy" id="259542"/>
    <lineage>
        <taxon>Eukaryota</taxon>
        <taxon>Metazoa</taxon>
        <taxon>Spiralia</taxon>
        <taxon>Lophotrochozoa</taxon>
        <taxon>Mollusca</taxon>
        <taxon>Gastropoda</taxon>
        <taxon>Heterobranchia</taxon>
        <taxon>Euthyneura</taxon>
        <taxon>Panpulmonata</taxon>
        <taxon>Sacoglossa</taxon>
        <taxon>Placobranchoidea</taxon>
        <taxon>Plakobranchidae</taxon>
        <taxon>Plakobranchus</taxon>
    </lineage>
</organism>
<comment type="caution">
    <text evidence="2">The sequence shown here is derived from an EMBL/GenBank/DDBJ whole genome shotgun (WGS) entry which is preliminary data.</text>
</comment>
<accession>A0AAV4CDI0</accession>
<evidence type="ECO:0000313" key="2">
    <source>
        <dbReference type="EMBL" id="GFO29720.1"/>
    </source>
</evidence>
<reference evidence="2 3" key="1">
    <citation type="journal article" date="2021" name="Elife">
        <title>Chloroplast acquisition without the gene transfer in kleptoplastic sea slugs, Plakobranchus ocellatus.</title>
        <authorList>
            <person name="Maeda T."/>
            <person name="Takahashi S."/>
            <person name="Yoshida T."/>
            <person name="Shimamura S."/>
            <person name="Takaki Y."/>
            <person name="Nagai Y."/>
            <person name="Toyoda A."/>
            <person name="Suzuki Y."/>
            <person name="Arimoto A."/>
            <person name="Ishii H."/>
            <person name="Satoh N."/>
            <person name="Nishiyama T."/>
            <person name="Hasebe M."/>
            <person name="Maruyama T."/>
            <person name="Minagawa J."/>
            <person name="Obokata J."/>
            <person name="Shigenobu S."/>
        </authorList>
    </citation>
    <scope>NUCLEOTIDE SEQUENCE [LARGE SCALE GENOMIC DNA]</scope>
</reference>
<evidence type="ECO:0000256" key="1">
    <source>
        <dbReference type="SAM" id="MobiDB-lite"/>
    </source>
</evidence>
<dbReference type="EMBL" id="BLXT01006199">
    <property type="protein sequence ID" value="GFO29720.1"/>
    <property type="molecule type" value="Genomic_DNA"/>
</dbReference>